<feature type="domain" description="YprB ribonuclease H-like" evidence="1">
    <location>
        <begin position="88"/>
        <end position="211"/>
    </location>
</feature>
<evidence type="ECO:0000313" key="2">
    <source>
        <dbReference type="EMBL" id="GAG01080.1"/>
    </source>
</evidence>
<dbReference type="GO" id="GO:0003676">
    <property type="term" value="F:nucleic acid binding"/>
    <property type="evidence" value="ECO:0007669"/>
    <property type="project" value="InterPro"/>
</dbReference>
<dbReference type="InterPro" id="IPR038720">
    <property type="entry name" value="YprB_RNase_H-like_dom"/>
</dbReference>
<dbReference type="Pfam" id="PF13482">
    <property type="entry name" value="RNase_H_2"/>
    <property type="match status" value="1"/>
</dbReference>
<dbReference type="AlphaFoldDB" id="X0U694"/>
<protein>
    <recommendedName>
        <fullName evidence="1">YprB ribonuclease H-like domain-containing protein</fullName>
    </recommendedName>
</protein>
<dbReference type="InterPro" id="IPR012337">
    <property type="entry name" value="RNaseH-like_sf"/>
</dbReference>
<gene>
    <name evidence="2" type="ORF">S01H1_37910</name>
</gene>
<reference evidence="2" key="1">
    <citation type="journal article" date="2014" name="Front. Microbiol.">
        <title>High frequency of phylogenetically diverse reductive dehalogenase-homologous genes in deep subseafloor sedimentary metagenomes.</title>
        <authorList>
            <person name="Kawai M."/>
            <person name="Futagami T."/>
            <person name="Toyoda A."/>
            <person name="Takaki Y."/>
            <person name="Nishi S."/>
            <person name="Hori S."/>
            <person name="Arai W."/>
            <person name="Tsubouchi T."/>
            <person name="Morono Y."/>
            <person name="Uchiyama I."/>
            <person name="Ito T."/>
            <person name="Fujiyama A."/>
            <person name="Inagaki F."/>
            <person name="Takami H."/>
        </authorList>
    </citation>
    <scope>NUCLEOTIDE SEQUENCE</scope>
    <source>
        <strain evidence="2">Expedition CK06-06</strain>
    </source>
</reference>
<dbReference type="InterPro" id="IPR036397">
    <property type="entry name" value="RNaseH_sf"/>
</dbReference>
<dbReference type="Gene3D" id="3.30.420.10">
    <property type="entry name" value="Ribonuclease H-like superfamily/Ribonuclease H"/>
    <property type="match status" value="1"/>
</dbReference>
<feature type="non-terminal residue" evidence="2">
    <location>
        <position position="214"/>
    </location>
</feature>
<comment type="caution">
    <text evidence="2">The sequence shown here is derived from an EMBL/GenBank/DDBJ whole genome shotgun (WGS) entry which is preliminary data.</text>
</comment>
<dbReference type="SUPFAM" id="SSF53098">
    <property type="entry name" value="Ribonuclease H-like"/>
    <property type="match status" value="1"/>
</dbReference>
<proteinExistence type="predicted"/>
<dbReference type="PANTHER" id="PTHR38462:SF1">
    <property type="entry name" value="YPRB RIBONUCLEASE H-LIKE DOMAIN-CONTAINING PROTEIN"/>
    <property type="match status" value="1"/>
</dbReference>
<dbReference type="EMBL" id="BARS01023826">
    <property type="protein sequence ID" value="GAG01080.1"/>
    <property type="molecule type" value="Genomic_DNA"/>
</dbReference>
<sequence>MLKNTFIHIPGIGYKTESKLWKNRILTWEDYLRDSHRLGLFGRRKDKIEACITDSRYHLARGNYQFFASSVPKREVWRVYPEFRNSVAFLDIETTGLDVSDIITMVGIYDGNQVKTFIREINLDEIENELSKYSLLVTYNGACFDLPFLRYHFHNAVLDQLHIDLRYPLKRLGYSGGLKQIEHSLNIQRTEETRNLDGFDAVRLWYEYQSGSKE</sequence>
<dbReference type="PANTHER" id="PTHR38462">
    <property type="entry name" value="EXONUCLEASE-LIKE PROTEIN"/>
    <property type="match status" value="1"/>
</dbReference>
<evidence type="ECO:0000259" key="1">
    <source>
        <dbReference type="Pfam" id="PF13482"/>
    </source>
</evidence>
<name>X0U694_9ZZZZ</name>
<accession>X0U694</accession>
<organism evidence="2">
    <name type="scientific">marine sediment metagenome</name>
    <dbReference type="NCBI Taxonomy" id="412755"/>
    <lineage>
        <taxon>unclassified sequences</taxon>
        <taxon>metagenomes</taxon>
        <taxon>ecological metagenomes</taxon>
    </lineage>
</organism>